<feature type="transmembrane region" description="Helical" evidence="2">
    <location>
        <begin position="215"/>
        <end position="236"/>
    </location>
</feature>
<dbReference type="AlphaFoldDB" id="A0A8H3UJS9"/>
<accession>A0A8H3UJS9</accession>
<feature type="transmembrane region" description="Helical" evidence="2">
    <location>
        <begin position="248"/>
        <end position="268"/>
    </location>
</feature>
<feature type="transmembrane region" description="Helical" evidence="2">
    <location>
        <begin position="136"/>
        <end position="158"/>
    </location>
</feature>
<feature type="domain" description="Rhodopsin" evidence="3">
    <location>
        <begin position="43"/>
        <end position="275"/>
    </location>
</feature>
<keyword evidence="2" id="KW-0812">Transmembrane</keyword>
<evidence type="ECO:0000256" key="2">
    <source>
        <dbReference type="SAM" id="Phobius"/>
    </source>
</evidence>
<keyword evidence="2" id="KW-0472">Membrane</keyword>
<feature type="transmembrane region" description="Helical" evidence="2">
    <location>
        <begin position="102"/>
        <end position="124"/>
    </location>
</feature>
<dbReference type="PANTHER" id="PTHR39614:SF2">
    <property type="entry name" value="INTEGRAL MEMBRANE PROTEIN"/>
    <property type="match status" value="1"/>
</dbReference>
<dbReference type="EMBL" id="WNWS01000325">
    <property type="protein sequence ID" value="KAE9970611.1"/>
    <property type="molecule type" value="Genomic_DNA"/>
</dbReference>
<dbReference type="PANTHER" id="PTHR39614">
    <property type="entry name" value="INTEGRAL MEMBRANE PROTEIN"/>
    <property type="match status" value="1"/>
</dbReference>
<feature type="compositionally biased region" description="Basic and acidic residues" evidence="1">
    <location>
        <begin position="362"/>
        <end position="375"/>
    </location>
</feature>
<feature type="region of interest" description="Disordered" evidence="1">
    <location>
        <begin position="341"/>
        <end position="389"/>
    </location>
</feature>
<name>A0A8H3UJS9_VENIN</name>
<protein>
    <recommendedName>
        <fullName evidence="3">Rhodopsin domain-containing protein</fullName>
    </recommendedName>
</protein>
<sequence length="389" mass="42874">MISSPRANSTTLPGLAPITETNKSGILWIASLLSGIYALLAILVRWYQKRKCFGIDDWICLAATVVGVGSFVAIYIALSQGLGQSTELLSQAALQDIGKTVFASRIALIAALCLSKCSVTCLIKRLFSQDMQTHRMLCDFVLAAIAFWGVSSLIGISIVCQPSGLLEHHYASCGGQTLRWQLIGAFDSLTEVMIIILTLGLIWRLQMRLELKIKVVLAFIFRLPLVAIISIHSRYITREPESNLSLTIIWLLTIEQVQLGYSLISATIPNLKSFLMMFDTAVMMDISHKLSSTDKSATTAQEGFGSIGTRPPRLSDDYHGFHIGSLRPERFEHVAAIHHTETRSTSTCKDDKSMVRPSASRESTDGGDRTIRRDMQWSVEEAFAGASRS</sequence>
<evidence type="ECO:0000256" key="1">
    <source>
        <dbReference type="SAM" id="MobiDB-lite"/>
    </source>
</evidence>
<dbReference type="OrthoDB" id="3918601at2759"/>
<reference evidence="4 5" key="1">
    <citation type="submission" date="2018-12" db="EMBL/GenBank/DDBJ databases">
        <title>Venturia inaequalis Genome Resource.</title>
        <authorList>
            <person name="Lichtner F.J."/>
        </authorList>
    </citation>
    <scope>NUCLEOTIDE SEQUENCE [LARGE SCALE GENOMIC DNA]</scope>
    <source>
        <strain evidence="4 5">120213</strain>
    </source>
</reference>
<dbReference type="InterPro" id="IPR049326">
    <property type="entry name" value="Rhodopsin_dom_fungi"/>
</dbReference>
<feature type="compositionally biased region" description="Basic and acidic residues" evidence="1">
    <location>
        <begin position="341"/>
        <end position="354"/>
    </location>
</feature>
<feature type="transmembrane region" description="Helical" evidence="2">
    <location>
        <begin position="178"/>
        <end position="203"/>
    </location>
</feature>
<gene>
    <name evidence="4" type="ORF">EG328_006148</name>
</gene>
<comment type="caution">
    <text evidence="4">The sequence shown here is derived from an EMBL/GenBank/DDBJ whole genome shotgun (WGS) entry which is preliminary data.</text>
</comment>
<evidence type="ECO:0000259" key="3">
    <source>
        <dbReference type="Pfam" id="PF20684"/>
    </source>
</evidence>
<feature type="transmembrane region" description="Helical" evidence="2">
    <location>
        <begin position="58"/>
        <end position="82"/>
    </location>
</feature>
<evidence type="ECO:0000313" key="4">
    <source>
        <dbReference type="EMBL" id="KAE9970611.1"/>
    </source>
</evidence>
<organism evidence="4 5">
    <name type="scientific">Venturia inaequalis</name>
    <name type="common">Apple scab fungus</name>
    <dbReference type="NCBI Taxonomy" id="5025"/>
    <lineage>
        <taxon>Eukaryota</taxon>
        <taxon>Fungi</taxon>
        <taxon>Dikarya</taxon>
        <taxon>Ascomycota</taxon>
        <taxon>Pezizomycotina</taxon>
        <taxon>Dothideomycetes</taxon>
        <taxon>Pleosporomycetidae</taxon>
        <taxon>Venturiales</taxon>
        <taxon>Venturiaceae</taxon>
        <taxon>Venturia</taxon>
    </lineage>
</organism>
<dbReference type="Proteomes" id="UP000447873">
    <property type="component" value="Unassembled WGS sequence"/>
</dbReference>
<proteinExistence type="predicted"/>
<keyword evidence="2" id="KW-1133">Transmembrane helix</keyword>
<dbReference type="Pfam" id="PF20684">
    <property type="entry name" value="Fung_rhodopsin"/>
    <property type="match status" value="1"/>
</dbReference>
<feature type="transmembrane region" description="Helical" evidence="2">
    <location>
        <begin position="25"/>
        <end position="46"/>
    </location>
</feature>
<evidence type="ECO:0000313" key="5">
    <source>
        <dbReference type="Proteomes" id="UP000447873"/>
    </source>
</evidence>